<evidence type="ECO:0000313" key="3">
    <source>
        <dbReference type="Proteomes" id="UP000238322"/>
    </source>
</evidence>
<accession>A0A2S8FJR8</accession>
<keyword evidence="1" id="KW-0812">Transmembrane</keyword>
<protein>
    <submittedName>
        <fullName evidence="2">Uncharacterized protein</fullName>
    </submittedName>
</protein>
<proteinExistence type="predicted"/>
<evidence type="ECO:0000313" key="2">
    <source>
        <dbReference type="EMBL" id="PQO32290.1"/>
    </source>
</evidence>
<comment type="caution">
    <text evidence="2">The sequence shown here is derived from an EMBL/GenBank/DDBJ whole genome shotgun (WGS) entry which is preliminary data.</text>
</comment>
<sequence>MVWNLGVKFEGNHTSPVSSVILFCMVPTPSLVFAMPVILALQGYLAAVLYSFDYVLRCFGISFVETIDGSDSSQGKRISLS</sequence>
<keyword evidence="1" id="KW-0472">Membrane</keyword>
<feature type="transmembrane region" description="Helical" evidence="1">
    <location>
        <begin position="20"/>
        <end position="41"/>
    </location>
</feature>
<reference evidence="2 3" key="1">
    <citation type="submission" date="2018-02" db="EMBL/GenBank/DDBJ databases">
        <title>Comparative genomes isolates from brazilian mangrove.</title>
        <authorList>
            <person name="Araujo J.E."/>
            <person name="Taketani R.G."/>
            <person name="Silva M.C.P."/>
            <person name="Loureco M.V."/>
            <person name="Andreote F.D."/>
        </authorList>
    </citation>
    <scope>NUCLEOTIDE SEQUENCE [LARGE SCALE GENOMIC DNA]</scope>
    <source>
        <strain evidence="2 3">Hex-1 MGV</strain>
    </source>
</reference>
<name>A0A2S8FJR8_9BACT</name>
<dbReference type="Proteomes" id="UP000238322">
    <property type="component" value="Unassembled WGS sequence"/>
</dbReference>
<dbReference type="EMBL" id="PUHY01000012">
    <property type="protein sequence ID" value="PQO32290.1"/>
    <property type="molecule type" value="Genomic_DNA"/>
</dbReference>
<gene>
    <name evidence="2" type="ORF">C5Y83_18860</name>
</gene>
<evidence type="ECO:0000256" key="1">
    <source>
        <dbReference type="SAM" id="Phobius"/>
    </source>
</evidence>
<organism evidence="2 3">
    <name type="scientific">Blastopirellula marina</name>
    <dbReference type="NCBI Taxonomy" id="124"/>
    <lineage>
        <taxon>Bacteria</taxon>
        <taxon>Pseudomonadati</taxon>
        <taxon>Planctomycetota</taxon>
        <taxon>Planctomycetia</taxon>
        <taxon>Pirellulales</taxon>
        <taxon>Pirellulaceae</taxon>
        <taxon>Blastopirellula</taxon>
    </lineage>
</organism>
<dbReference type="AlphaFoldDB" id="A0A2S8FJR8"/>
<keyword evidence="1" id="KW-1133">Transmembrane helix</keyword>